<reference evidence="3" key="1">
    <citation type="submission" date="2022-04" db="EMBL/GenBank/DDBJ databases">
        <title>Mucilaginibacter sp. RS28 isolated from freshwater.</title>
        <authorList>
            <person name="Ko S.-R."/>
        </authorList>
    </citation>
    <scope>NUCLEOTIDE SEQUENCE</scope>
    <source>
        <strain evidence="3">RS28</strain>
    </source>
</reference>
<dbReference type="Proteomes" id="UP001139450">
    <property type="component" value="Unassembled WGS sequence"/>
</dbReference>
<keyword evidence="1" id="KW-0328">Glycosyltransferase</keyword>
<comment type="caution">
    <text evidence="3">The sequence shown here is derived from an EMBL/GenBank/DDBJ whole genome shotgun (WGS) entry which is preliminary data.</text>
</comment>
<evidence type="ECO:0000313" key="3">
    <source>
        <dbReference type="EMBL" id="MCJ8208692.1"/>
    </source>
</evidence>
<evidence type="ECO:0000313" key="4">
    <source>
        <dbReference type="Proteomes" id="UP001139450"/>
    </source>
</evidence>
<dbReference type="InterPro" id="IPR051199">
    <property type="entry name" value="LPS_LOS_Heptosyltrfase"/>
</dbReference>
<sequence>MPKIPPTEVKRIGIFRVLQLGDMLCAIPAIRALRAAYPEARITLISLPWAKSFTERFNQYFDDFVHFPGYPALPEQPFDARKTVSFLNAMQQEPFDLLLQMQGNGTIVNPLIELFGAKHTGGYYSDYRPNEEYFYPYPNHGHEIDRHLELMDFLGIEPQGRHLEFPITSADEEALQALNLPIERGKYVCIHPGARATSRQWPPEYYAALADYAIESGYQAVLTGTKEEAPILERLISHMKHQPINTAGQTSVGAVAVLIKNSAALVSNCTGVAHIASALQTPSIVISLDVEPERWAPLNRELHRLIIWADQPDYEVALNAFKNLLVNRSTETVE</sequence>
<dbReference type="RefSeq" id="WP_245128521.1">
    <property type="nucleotide sequence ID" value="NZ_JALJEJ010000001.1"/>
</dbReference>
<evidence type="ECO:0000256" key="1">
    <source>
        <dbReference type="ARBA" id="ARBA00022676"/>
    </source>
</evidence>
<dbReference type="CDD" id="cd03789">
    <property type="entry name" value="GT9_LPS_heptosyltransferase"/>
    <property type="match status" value="1"/>
</dbReference>
<organism evidence="3 4">
    <name type="scientific">Mucilaginibacter straminoryzae</name>
    <dbReference type="NCBI Taxonomy" id="2932774"/>
    <lineage>
        <taxon>Bacteria</taxon>
        <taxon>Pseudomonadati</taxon>
        <taxon>Bacteroidota</taxon>
        <taxon>Sphingobacteriia</taxon>
        <taxon>Sphingobacteriales</taxon>
        <taxon>Sphingobacteriaceae</taxon>
        <taxon>Mucilaginibacter</taxon>
    </lineage>
</organism>
<dbReference type="Gene3D" id="3.40.50.2000">
    <property type="entry name" value="Glycogen Phosphorylase B"/>
    <property type="match status" value="2"/>
</dbReference>
<keyword evidence="4" id="KW-1185">Reference proteome</keyword>
<dbReference type="EMBL" id="JALJEJ010000001">
    <property type="protein sequence ID" value="MCJ8208692.1"/>
    <property type="molecule type" value="Genomic_DNA"/>
</dbReference>
<accession>A0A9X1WZW0</accession>
<dbReference type="GO" id="GO:0009244">
    <property type="term" value="P:lipopolysaccharide core region biosynthetic process"/>
    <property type="evidence" value="ECO:0007669"/>
    <property type="project" value="TreeGrafter"/>
</dbReference>
<name>A0A9X1WZW0_9SPHI</name>
<dbReference type="PANTHER" id="PTHR30160:SF1">
    <property type="entry name" value="LIPOPOLYSACCHARIDE 1,2-N-ACETYLGLUCOSAMINETRANSFERASE-RELATED"/>
    <property type="match status" value="1"/>
</dbReference>
<dbReference type="PANTHER" id="PTHR30160">
    <property type="entry name" value="TETRAACYLDISACCHARIDE 4'-KINASE-RELATED"/>
    <property type="match status" value="1"/>
</dbReference>
<proteinExistence type="predicted"/>
<keyword evidence="2" id="KW-0808">Transferase</keyword>
<protein>
    <submittedName>
        <fullName evidence="3">Glycosyltransferase family 9 protein</fullName>
    </submittedName>
</protein>
<dbReference type="Pfam" id="PF01075">
    <property type="entry name" value="Glyco_transf_9"/>
    <property type="match status" value="1"/>
</dbReference>
<dbReference type="GO" id="GO:0005829">
    <property type="term" value="C:cytosol"/>
    <property type="evidence" value="ECO:0007669"/>
    <property type="project" value="TreeGrafter"/>
</dbReference>
<evidence type="ECO:0000256" key="2">
    <source>
        <dbReference type="ARBA" id="ARBA00022679"/>
    </source>
</evidence>
<gene>
    <name evidence="3" type="ORF">MUY27_03165</name>
</gene>
<dbReference type="AlphaFoldDB" id="A0A9X1WZW0"/>
<dbReference type="SUPFAM" id="SSF53756">
    <property type="entry name" value="UDP-Glycosyltransferase/glycogen phosphorylase"/>
    <property type="match status" value="1"/>
</dbReference>
<dbReference type="InterPro" id="IPR002201">
    <property type="entry name" value="Glyco_trans_9"/>
</dbReference>
<dbReference type="GO" id="GO:0008713">
    <property type="term" value="F:ADP-heptose-lipopolysaccharide heptosyltransferase activity"/>
    <property type="evidence" value="ECO:0007669"/>
    <property type="project" value="TreeGrafter"/>
</dbReference>